<name>A0AAN5CBA2_9BILA</name>
<sequence length="137" mass="12956">LLALVGASVVLAEEASSILGGLPTSINGNIGLVGGGYGDVYGGKVKEGVYGMGGRVGGNLGLVGTAGLGRKRRQALGASANAGAVASGPNALSMAGVGSAPGATNPESSAEPAAPAATESPAAAEPTPCPCSGKRRR</sequence>
<evidence type="ECO:0000256" key="1">
    <source>
        <dbReference type="SAM" id="MobiDB-lite"/>
    </source>
</evidence>
<feature type="non-terminal residue" evidence="2">
    <location>
        <position position="137"/>
    </location>
</feature>
<reference evidence="3" key="1">
    <citation type="submission" date="2022-10" db="EMBL/GenBank/DDBJ databases">
        <title>Genome assembly of Pristionchus species.</title>
        <authorList>
            <person name="Yoshida K."/>
            <person name="Sommer R.J."/>
        </authorList>
    </citation>
    <scope>NUCLEOTIDE SEQUENCE [LARGE SCALE GENOMIC DNA]</scope>
    <source>
        <strain evidence="3">RS5460</strain>
    </source>
</reference>
<accession>A0AAN5CBA2</accession>
<evidence type="ECO:0000313" key="3">
    <source>
        <dbReference type="Proteomes" id="UP001328107"/>
    </source>
</evidence>
<evidence type="ECO:0000313" key="2">
    <source>
        <dbReference type="EMBL" id="GMR37790.1"/>
    </source>
</evidence>
<dbReference type="EMBL" id="BTRK01000002">
    <property type="protein sequence ID" value="GMR37790.1"/>
    <property type="molecule type" value="Genomic_DNA"/>
</dbReference>
<feature type="region of interest" description="Disordered" evidence="1">
    <location>
        <begin position="95"/>
        <end position="137"/>
    </location>
</feature>
<protein>
    <submittedName>
        <fullName evidence="2">Uncharacterized protein</fullName>
    </submittedName>
</protein>
<comment type="caution">
    <text evidence="2">The sequence shown here is derived from an EMBL/GenBank/DDBJ whole genome shotgun (WGS) entry which is preliminary data.</text>
</comment>
<dbReference type="AlphaFoldDB" id="A0AAN5CBA2"/>
<organism evidence="2 3">
    <name type="scientific">Pristionchus mayeri</name>
    <dbReference type="NCBI Taxonomy" id="1317129"/>
    <lineage>
        <taxon>Eukaryota</taxon>
        <taxon>Metazoa</taxon>
        <taxon>Ecdysozoa</taxon>
        <taxon>Nematoda</taxon>
        <taxon>Chromadorea</taxon>
        <taxon>Rhabditida</taxon>
        <taxon>Rhabditina</taxon>
        <taxon>Diplogasteromorpha</taxon>
        <taxon>Diplogasteroidea</taxon>
        <taxon>Neodiplogasteridae</taxon>
        <taxon>Pristionchus</taxon>
    </lineage>
</organism>
<feature type="compositionally biased region" description="Low complexity" evidence="1">
    <location>
        <begin position="106"/>
        <end position="137"/>
    </location>
</feature>
<keyword evidence="3" id="KW-1185">Reference proteome</keyword>
<dbReference type="Proteomes" id="UP001328107">
    <property type="component" value="Unassembled WGS sequence"/>
</dbReference>
<proteinExistence type="predicted"/>
<gene>
    <name evidence="2" type="ORF">PMAYCL1PPCAC_07985</name>
</gene>
<feature type="non-terminal residue" evidence="2">
    <location>
        <position position="1"/>
    </location>
</feature>